<dbReference type="InterPro" id="IPR011660">
    <property type="entry name" value="VapB-like"/>
</dbReference>
<evidence type="ECO:0000256" key="1">
    <source>
        <dbReference type="SAM" id="MobiDB-lite"/>
    </source>
</evidence>
<keyword evidence="3" id="KW-1185">Reference proteome</keyword>
<feature type="region of interest" description="Disordered" evidence="1">
    <location>
        <begin position="67"/>
        <end position="86"/>
    </location>
</feature>
<sequence length="86" mass="9474">MGQLNIKDEALIAEAKELAALLGTSATGAVREAVHERLAREKAVRDDRKQRMYDEIMAIAERASKLVPPGVTSDHSDLYDENGLPR</sequence>
<organism evidence="2 3">
    <name type="scientific">Neoroseomonas terrae</name>
    <dbReference type="NCBI Taxonomy" id="424799"/>
    <lineage>
        <taxon>Bacteria</taxon>
        <taxon>Pseudomonadati</taxon>
        <taxon>Pseudomonadota</taxon>
        <taxon>Alphaproteobacteria</taxon>
        <taxon>Acetobacterales</taxon>
        <taxon>Acetobacteraceae</taxon>
        <taxon>Neoroseomonas</taxon>
    </lineage>
</organism>
<proteinExistence type="predicted"/>
<dbReference type="EMBL" id="JAAEDI010000013">
    <property type="protein sequence ID" value="MBR0650650.1"/>
    <property type="molecule type" value="Genomic_DNA"/>
</dbReference>
<protein>
    <submittedName>
        <fullName evidence="2">Type II toxin-antitoxin system VapB family antitoxin</fullName>
    </submittedName>
</protein>
<gene>
    <name evidence="2" type="ORF">GXW78_13320</name>
</gene>
<evidence type="ECO:0000313" key="2">
    <source>
        <dbReference type="EMBL" id="MBR0650650.1"/>
    </source>
</evidence>
<evidence type="ECO:0000313" key="3">
    <source>
        <dbReference type="Proteomes" id="UP000698752"/>
    </source>
</evidence>
<dbReference type="RefSeq" id="WP_211869315.1">
    <property type="nucleotide sequence ID" value="NZ_JAAEDI010000013.1"/>
</dbReference>
<reference evidence="3" key="1">
    <citation type="journal article" date="2021" name="Syst. Appl. Microbiol.">
        <title>Roseomonas hellenica sp. nov., isolated from roots of wild-growing Alkanna tinctoria.</title>
        <authorList>
            <person name="Rat A."/>
            <person name="Naranjo H.D."/>
            <person name="Lebbe L."/>
            <person name="Cnockaert M."/>
            <person name="Krigas N."/>
            <person name="Grigoriadou K."/>
            <person name="Maloupa E."/>
            <person name="Willems A."/>
        </authorList>
    </citation>
    <scope>NUCLEOTIDE SEQUENCE [LARGE SCALE GENOMIC DNA]</scope>
    <source>
        <strain evidence="3">LMG 31159</strain>
    </source>
</reference>
<name>A0ABS5EI04_9PROT</name>
<dbReference type="Proteomes" id="UP000698752">
    <property type="component" value="Unassembled WGS sequence"/>
</dbReference>
<dbReference type="Pfam" id="PF07704">
    <property type="entry name" value="PSK_trans_fac"/>
    <property type="match status" value="1"/>
</dbReference>
<accession>A0ABS5EI04</accession>
<comment type="caution">
    <text evidence="2">The sequence shown here is derived from an EMBL/GenBank/DDBJ whole genome shotgun (WGS) entry which is preliminary data.</text>
</comment>